<keyword evidence="10 11" id="KW-0238">DNA-binding</keyword>
<name>A0A6A0B5D5_9LACT</name>
<keyword evidence="5 11" id="KW-0547">Nucleotide-binding</keyword>
<dbReference type="AlphaFoldDB" id="A0A6A0B5D5"/>
<comment type="function">
    <text evidence="11">Subunit R is required for both nuclease and ATPase activities, but not for modification.</text>
</comment>
<dbReference type="Pfam" id="PF04313">
    <property type="entry name" value="HSDR_N"/>
    <property type="match status" value="1"/>
</dbReference>
<protein>
    <recommendedName>
        <fullName evidence="11">Type I restriction enzyme endonuclease subunit</fullName>
        <shortName evidence="11">R protein</shortName>
        <ecNumber evidence="11">3.1.21.3</ecNumber>
    </recommendedName>
    <alternativeName>
        <fullName evidence="11">Type-1 restriction enzyme R protein</fullName>
    </alternativeName>
</protein>
<evidence type="ECO:0000256" key="11">
    <source>
        <dbReference type="RuleBase" id="RU364115"/>
    </source>
</evidence>
<dbReference type="GO" id="GO:0009307">
    <property type="term" value="P:DNA restriction-modification system"/>
    <property type="evidence" value="ECO:0007669"/>
    <property type="project" value="UniProtKB-KW"/>
</dbReference>
<dbReference type="NCBIfam" id="TIGR00348">
    <property type="entry name" value="hsdR"/>
    <property type="match status" value="1"/>
</dbReference>
<evidence type="ECO:0000256" key="10">
    <source>
        <dbReference type="ARBA" id="ARBA00023125"/>
    </source>
</evidence>
<evidence type="ECO:0000256" key="1">
    <source>
        <dbReference type="ARBA" id="ARBA00000851"/>
    </source>
</evidence>
<dbReference type="InterPro" id="IPR051268">
    <property type="entry name" value="Type-I_R_enzyme_R_subunit"/>
</dbReference>
<keyword evidence="13" id="KW-0347">Helicase</keyword>
<gene>
    <name evidence="13" type="ORF">Hs20B_09880</name>
</gene>
<comment type="subunit">
    <text evidence="3 11">The type I restriction/modification system is composed of three polypeptides R, M and S.</text>
</comment>
<evidence type="ECO:0000256" key="2">
    <source>
        <dbReference type="ARBA" id="ARBA00008598"/>
    </source>
</evidence>
<dbReference type="InterPro" id="IPR004473">
    <property type="entry name" value="Restrct_endonuc_typeI_HsdR"/>
</dbReference>
<dbReference type="Gene3D" id="3.90.1570.50">
    <property type="match status" value="1"/>
</dbReference>
<keyword evidence="8 11" id="KW-0378">Hydrolase</keyword>
<dbReference type="PANTHER" id="PTHR30195">
    <property type="entry name" value="TYPE I SITE-SPECIFIC DEOXYRIBONUCLEASE PROTEIN SUBUNIT M AND R"/>
    <property type="match status" value="1"/>
</dbReference>
<dbReference type="CDD" id="cd22332">
    <property type="entry name" value="HsdR_N"/>
    <property type="match status" value="1"/>
</dbReference>
<evidence type="ECO:0000256" key="4">
    <source>
        <dbReference type="ARBA" id="ARBA00022722"/>
    </source>
</evidence>
<keyword evidence="9 11" id="KW-0067">ATP-binding</keyword>
<evidence type="ECO:0000256" key="6">
    <source>
        <dbReference type="ARBA" id="ARBA00022747"/>
    </source>
</evidence>
<comment type="similarity">
    <text evidence="2 11">Belongs to the HsdR family.</text>
</comment>
<dbReference type="PROSITE" id="PS51192">
    <property type="entry name" value="HELICASE_ATP_BIND_1"/>
    <property type="match status" value="1"/>
</dbReference>
<dbReference type="InterPro" id="IPR055180">
    <property type="entry name" value="HsdR_RecA-like_helicase_dom_2"/>
</dbReference>
<evidence type="ECO:0000256" key="7">
    <source>
        <dbReference type="ARBA" id="ARBA00022759"/>
    </source>
</evidence>
<dbReference type="EMBL" id="BLLH01000004">
    <property type="protein sequence ID" value="GFH40590.1"/>
    <property type="molecule type" value="Genomic_DNA"/>
</dbReference>
<dbReference type="PANTHER" id="PTHR30195:SF16">
    <property type="entry name" value="TYPE I RESTRICTION ENZYME ENDONUCLEASE SUBUNIT"/>
    <property type="match status" value="1"/>
</dbReference>
<reference evidence="13 14" key="1">
    <citation type="submission" date="2020-02" db="EMBL/GenBank/DDBJ databases">
        <title>Draft genome sequence of Lactococcus sp. Hs20B0-1.</title>
        <authorList>
            <person name="Noda S."/>
            <person name="Yuki M."/>
            <person name="Ohkuma M."/>
        </authorList>
    </citation>
    <scope>NUCLEOTIDE SEQUENCE [LARGE SCALE GENOMIC DNA]</scope>
    <source>
        <strain evidence="13 14">Hs20B0-1</strain>
    </source>
</reference>
<feature type="domain" description="Helicase ATP-binding" evidence="12">
    <location>
        <begin position="273"/>
        <end position="445"/>
    </location>
</feature>
<dbReference type="Pfam" id="PF22679">
    <property type="entry name" value="T1R_D3-like"/>
    <property type="match status" value="1"/>
</dbReference>
<dbReference type="InterPro" id="IPR022625">
    <property type="entry name" value="TypeI_RM_Rsu_C"/>
</dbReference>
<dbReference type="SUPFAM" id="SSF52540">
    <property type="entry name" value="P-loop containing nucleoside triphosphate hydrolases"/>
    <property type="match status" value="2"/>
</dbReference>
<dbReference type="Pfam" id="PF12008">
    <property type="entry name" value="EcoR124_C"/>
    <property type="match status" value="1"/>
</dbReference>
<keyword evidence="6 11" id="KW-0680">Restriction system</keyword>
<proteinExistence type="inferred from homology"/>
<evidence type="ECO:0000256" key="3">
    <source>
        <dbReference type="ARBA" id="ARBA00011296"/>
    </source>
</evidence>
<accession>A0A6A0B5D5</accession>
<dbReference type="EC" id="3.1.21.3" evidence="11"/>
<keyword evidence="7" id="KW-0255">Endonuclease</keyword>
<dbReference type="InterPro" id="IPR007409">
    <property type="entry name" value="Restrct_endonuc_type1_HsdR_N"/>
</dbReference>
<organism evidence="13 14">
    <name type="scientific">Pseudolactococcus insecticola</name>
    <dbReference type="NCBI Taxonomy" id="2709158"/>
    <lineage>
        <taxon>Bacteria</taxon>
        <taxon>Bacillati</taxon>
        <taxon>Bacillota</taxon>
        <taxon>Bacilli</taxon>
        <taxon>Lactobacillales</taxon>
        <taxon>Streptococcaceae</taxon>
        <taxon>Pseudolactococcus</taxon>
    </lineage>
</organism>
<dbReference type="CDD" id="cd18800">
    <property type="entry name" value="SF2_C_EcoR124I-like"/>
    <property type="match status" value="1"/>
</dbReference>
<dbReference type="Proteomes" id="UP000475928">
    <property type="component" value="Unassembled WGS sequence"/>
</dbReference>
<dbReference type="GO" id="GO:0003677">
    <property type="term" value="F:DNA binding"/>
    <property type="evidence" value="ECO:0007669"/>
    <property type="project" value="UniProtKB-KW"/>
</dbReference>
<dbReference type="InterPro" id="IPR014001">
    <property type="entry name" value="Helicase_ATP-bd"/>
</dbReference>
<evidence type="ECO:0000313" key="14">
    <source>
        <dbReference type="Proteomes" id="UP000475928"/>
    </source>
</evidence>
<evidence type="ECO:0000259" key="12">
    <source>
        <dbReference type="PROSITE" id="PS51192"/>
    </source>
</evidence>
<evidence type="ECO:0000256" key="5">
    <source>
        <dbReference type="ARBA" id="ARBA00022741"/>
    </source>
</evidence>
<evidence type="ECO:0000256" key="9">
    <source>
        <dbReference type="ARBA" id="ARBA00022840"/>
    </source>
</evidence>
<comment type="catalytic activity">
    <reaction evidence="1 11">
        <text>Endonucleolytic cleavage of DNA to give random double-stranded fragments with terminal 5'-phosphates, ATP is simultaneously hydrolyzed.</text>
        <dbReference type="EC" id="3.1.21.3"/>
    </reaction>
</comment>
<dbReference type="GO" id="GO:0004386">
    <property type="term" value="F:helicase activity"/>
    <property type="evidence" value="ECO:0007669"/>
    <property type="project" value="UniProtKB-KW"/>
</dbReference>
<dbReference type="GO" id="GO:0005524">
    <property type="term" value="F:ATP binding"/>
    <property type="evidence" value="ECO:0007669"/>
    <property type="project" value="UniProtKB-KW"/>
</dbReference>
<comment type="caution">
    <text evidence="13">The sequence shown here is derived from an EMBL/GenBank/DDBJ whole genome shotgun (WGS) entry which is preliminary data.</text>
</comment>
<evidence type="ECO:0000256" key="8">
    <source>
        <dbReference type="ARBA" id="ARBA00022801"/>
    </source>
</evidence>
<dbReference type="Gene3D" id="3.40.50.300">
    <property type="entry name" value="P-loop containing nucleotide triphosphate hydrolases"/>
    <property type="match status" value="2"/>
</dbReference>
<sequence>MPINYTSEAELEQTLIESLELGVSQWTYRPDLRTEDDLWANLKQKIEQNNTEHLNGVMLTESEFRQIKNTLSFPSYFDAAKWLAGENGVAKVYVQREDATLGKVMLTVINNNDIAGGISSYEVVNQVERDRASVDDQDRRLDVTLLINGLPMIHIELKNRNHPFMDAFRQIKKYLHEDKFSGIYSTLQMFVVSNGTDTRYIAAADERHLNEKFLSTWVDKKNRPVNDLFAFSDAVLSIPQAHLLVGQYSVIDNDKQALILLRPYQIHAIEAVKEASRNRQSGYVWHTTGSGKTLTSYKVARNLLQIPSIDKTIFVIDRVDLDQQTSASFKSYSENDTFDIDETGNVTELVRHLSSNDRSVIVTTIQKLNHVMKRADGKTDTPKWQKIRNLNLAFVVDEAHRAVSMPKMSEIKKFFPKSLWYGFTGTPIFAENNKTAKGGLQVTTQAQYGERLHEYTVKEAIHDSAVLGFLVDYQSTIDKDSINDAVIKLLMAKPKTDEKKARELMLAMDDEEKEAMLPASLYDDEAHMKQVVEFIVNQSRNKLGFDNPGASAGATYTAILTTQSIAKAQQYYNLFKALKNNELEDVEIAERTRKIVPDFPKFAITYSVSENEADSTKNQDAMKASIKDYNETYNKNFTIEELRAYNADINDRLARKKEIYQRRDNQLDLVIVVDRLLTGFDAPCLSTLFIDRTPMPPQDLIQAFSRTNRIFDTYKRYGQVVTFQTPKRFERAVKSALLMYSNGGENFVLAPVWAEAKKGLTQAISGLRKQALVPNDIEISDTTSSEALQLFAKAFQTVDKALSLAMIYTEFDNNTYEAEFHIANDELEAYNGKYANVIEELKRRKGDGGGGDDGIEIDVAYELRQVSENTINHQFIMDVIQAFIPTNQPDAYQPGSKDEAKIDTYITQLSKTNPKLGKIMRDLWFAIKMDPENYRGKQVSQLMDEIVDQTIHERLKKFVADWQVSYDNLAFATRNWRANLDSDTKQNGEDAVVDSGDYLVYKEQSLDSVSKLKYKPEIRRALKVMVETDILPLRKQ</sequence>
<dbReference type="InterPro" id="IPR027417">
    <property type="entry name" value="P-loop_NTPase"/>
</dbReference>
<dbReference type="InterPro" id="IPR040980">
    <property type="entry name" value="SWI2_SNF2"/>
</dbReference>
<dbReference type="SMART" id="SM00487">
    <property type="entry name" value="DEXDc"/>
    <property type="match status" value="1"/>
</dbReference>
<dbReference type="GO" id="GO:0009035">
    <property type="term" value="F:type I site-specific deoxyribonuclease activity"/>
    <property type="evidence" value="ECO:0007669"/>
    <property type="project" value="UniProtKB-EC"/>
</dbReference>
<keyword evidence="14" id="KW-1185">Reference proteome</keyword>
<dbReference type="Pfam" id="PF18766">
    <property type="entry name" value="SWI2_SNF2"/>
    <property type="match status" value="1"/>
</dbReference>
<evidence type="ECO:0000313" key="13">
    <source>
        <dbReference type="EMBL" id="GFH40590.1"/>
    </source>
</evidence>
<keyword evidence="4" id="KW-0540">Nuclease</keyword>